<dbReference type="AlphaFoldDB" id="A5K2V5"/>
<organism evidence="2 3">
    <name type="scientific">Plasmodium vivax (strain Salvador I)</name>
    <dbReference type="NCBI Taxonomy" id="126793"/>
    <lineage>
        <taxon>Eukaryota</taxon>
        <taxon>Sar</taxon>
        <taxon>Alveolata</taxon>
        <taxon>Apicomplexa</taxon>
        <taxon>Aconoidasida</taxon>
        <taxon>Haemosporida</taxon>
        <taxon>Plasmodiidae</taxon>
        <taxon>Plasmodium</taxon>
        <taxon>Plasmodium (Plasmodium)</taxon>
    </lineage>
</organism>
<evidence type="ECO:0000313" key="3">
    <source>
        <dbReference type="Proteomes" id="UP000008333"/>
    </source>
</evidence>
<dbReference type="GeneID" id="5475781"/>
<evidence type="ECO:0000313" key="2">
    <source>
        <dbReference type="EMBL" id="EDL46755.1"/>
    </source>
</evidence>
<name>A5K2V5_PLAVS</name>
<dbReference type="VEuPathDB" id="PlasmoDB:PVX_115460"/>
<keyword evidence="1" id="KW-0812">Transmembrane</keyword>
<proteinExistence type="predicted"/>
<protein>
    <submittedName>
        <fullName evidence="2">Uncharacterized protein</fullName>
    </submittedName>
</protein>
<dbReference type="PhylomeDB" id="A5K2V5"/>
<comment type="caution">
    <text evidence="2">The sequence shown here is derived from an EMBL/GenBank/DDBJ whole genome shotgun (WGS) entry which is preliminary data.</text>
</comment>
<dbReference type="EMBL" id="AAKM01000003">
    <property type="protein sequence ID" value="EDL46755.1"/>
    <property type="molecule type" value="Genomic_DNA"/>
</dbReference>
<dbReference type="RefSeq" id="XP_001616482.1">
    <property type="nucleotide sequence ID" value="XM_001616432.1"/>
</dbReference>
<reference evidence="2 3" key="1">
    <citation type="journal article" date="2008" name="Nature">
        <title>Comparative genomics of the neglected human malaria parasite Plasmodium vivax.</title>
        <authorList>
            <person name="Carlton J.M."/>
            <person name="Adams J.H."/>
            <person name="Silva J.C."/>
            <person name="Bidwell S.L."/>
            <person name="Lorenzi H."/>
            <person name="Caler E."/>
            <person name="Crabtree J."/>
            <person name="Angiuoli S.V."/>
            <person name="Merino E.F."/>
            <person name="Amedeo P."/>
            <person name="Cheng Q."/>
            <person name="Coulson R.M."/>
            <person name="Crabb B.S."/>
            <person name="Del Portillo H.A."/>
            <person name="Essien K."/>
            <person name="Feldblyum T.V."/>
            <person name="Fernandez-Becerra C."/>
            <person name="Gilson P.R."/>
            <person name="Gueye A.H."/>
            <person name="Guo X."/>
            <person name="Kang'a S."/>
            <person name="Kooij T.W."/>
            <person name="Korsinczky M."/>
            <person name="Meyer E.V."/>
            <person name="Nene V."/>
            <person name="Paulsen I."/>
            <person name="White O."/>
            <person name="Ralph S.A."/>
            <person name="Ren Q."/>
            <person name="Sargeant T.J."/>
            <person name="Salzberg S.L."/>
            <person name="Stoeckert C.J."/>
            <person name="Sullivan S.A."/>
            <person name="Yamamoto M.M."/>
            <person name="Hoffman S.L."/>
            <person name="Wortman J.R."/>
            <person name="Gardner M.J."/>
            <person name="Galinski M.R."/>
            <person name="Barnwell J.W."/>
            <person name="Fraser-Liggett C.M."/>
        </authorList>
    </citation>
    <scope>NUCLEOTIDE SEQUENCE [LARGE SCALE GENOMIC DNA]</scope>
    <source>
        <strain evidence="2 3">Salvador I</strain>
    </source>
</reference>
<dbReference type="KEGG" id="pvx:PVX_115460"/>
<keyword evidence="1" id="KW-1133">Transmembrane helix</keyword>
<keyword evidence="1" id="KW-0472">Membrane</keyword>
<dbReference type="InParanoid" id="A5K2V5"/>
<dbReference type="OMA" id="IDDTIHS"/>
<keyword evidence="3" id="KW-1185">Reference proteome</keyword>
<accession>A5K2V5</accession>
<sequence length="309" mass="34472">MRTAEKQLKSKSKSGSLITKNVDNMKKYTASNMTKMLLLCVELFLFISFISVLQNFNHGIHYNPRNSQQNEKARNGFITSRQLSLLHTHHHDHHHGHGIHSHGLHTHGLHDHGIHSHGIHSHGIHSHGIHNHGIHNHCSETIVESCGVGDPTSINKYKRDPSYNFPLDRCNKRLNRTHHHTTVFPDACTTTVHTTNTSCVNNLPYSPITPPCTTQYVNTHTHHHHSPHACEPGYSMVQAVIDDTIHSALAHSNMHCSPYSGCGGFRARYITPWVTRFMGLPIYGRGLVSLALLALPMIIVGVIIAVVAS</sequence>
<feature type="transmembrane region" description="Helical" evidence="1">
    <location>
        <begin position="286"/>
        <end position="308"/>
    </location>
</feature>
<dbReference type="Proteomes" id="UP000008333">
    <property type="component" value="Unassembled WGS sequence"/>
</dbReference>
<gene>
    <name evidence="2" type="ORF">PVX_115460</name>
</gene>
<evidence type="ECO:0000256" key="1">
    <source>
        <dbReference type="SAM" id="Phobius"/>
    </source>
</evidence>
<feature type="transmembrane region" description="Helical" evidence="1">
    <location>
        <begin position="36"/>
        <end position="56"/>
    </location>
</feature>